<protein>
    <submittedName>
        <fullName evidence="6">LysR family transcriptional regulator</fullName>
    </submittedName>
</protein>
<keyword evidence="7" id="KW-1185">Reference proteome</keyword>
<dbReference type="PROSITE" id="PS50931">
    <property type="entry name" value="HTH_LYSR"/>
    <property type="match status" value="1"/>
</dbReference>
<evidence type="ECO:0000313" key="7">
    <source>
        <dbReference type="Proteomes" id="UP000566813"/>
    </source>
</evidence>
<dbReference type="RefSeq" id="WP_185664940.1">
    <property type="nucleotide sequence ID" value="NZ_JACLAW010000011.1"/>
</dbReference>
<keyword evidence="2" id="KW-0805">Transcription regulation</keyword>
<evidence type="ECO:0000256" key="1">
    <source>
        <dbReference type="ARBA" id="ARBA00009437"/>
    </source>
</evidence>
<sequence length="398" mass="43122">MSQLRAFASVAEMRSISRGAAVLGRSQPAVTQAIANLETAFGVTLFLRHRAGVVLTDAGLIVQNRVTRHFAEIREAAIECGAGRAWTRPQVDAMVNCLTRPLTTALLMIDELGSLPRAAHLLQQRDETLRKTAASLEAVLNVKLFNREPYGIRTNSAGKALAARLRLAMRELEAAREEVNAGFGIENGCILAGAMMLAGNQLMTAALQRFTQRYPQASVSVSNAGYDVLLDRLMRGSIDFVVGLQNRPSPAENVVEQVIAADPFMLAVRVGHPLTLRSVVRKADLEQHDWVLAAPGTVRRDAFDALFADVPKPICRVETHSIITILSLLANSDAIAILTQSELQLDQQLGGRLEALKFGALLPGSSIAMITRRGWLPTRLQTAFAQCVAECSAGKEAR</sequence>
<dbReference type="PRINTS" id="PR00039">
    <property type="entry name" value="HTHLYSR"/>
</dbReference>
<organism evidence="6 7">
    <name type="scientific">Novosphingobium flavum</name>
    <dbReference type="NCBI Taxonomy" id="1778672"/>
    <lineage>
        <taxon>Bacteria</taxon>
        <taxon>Pseudomonadati</taxon>
        <taxon>Pseudomonadota</taxon>
        <taxon>Alphaproteobacteria</taxon>
        <taxon>Sphingomonadales</taxon>
        <taxon>Sphingomonadaceae</taxon>
        <taxon>Novosphingobium</taxon>
    </lineage>
</organism>
<dbReference type="Gene3D" id="3.40.190.10">
    <property type="entry name" value="Periplasmic binding protein-like II"/>
    <property type="match status" value="2"/>
</dbReference>
<evidence type="ECO:0000313" key="6">
    <source>
        <dbReference type="EMBL" id="MBC2666635.1"/>
    </source>
</evidence>
<dbReference type="PANTHER" id="PTHR30126">
    <property type="entry name" value="HTH-TYPE TRANSCRIPTIONAL REGULATOR"/>
    <property type="match status" value="1"/>
</dbReference>
<dbReference type="InterPro" id="IPR036390">
    <property type="entry name" value="WH_DNA-bd_sf"/>
</dbReference>
<comment type="similarity">
    <text evidence="1">Belongs to the LysR transcriptional regulatory family.</text>
</comment>
<comment type="caution">
    <text evidence="6">The sequence shown here is derived from an EMBL/GenBank/DDBJ whole genome shotgun (WGS) entry which is preliminary data.</text>
</comment>
<reference evidence="6 7" key="1">
    <citation type="submission" date="2020-08" db="EMBL/GenBank/DDBJ databases">
        <title>The genome sequence of type strain Novosphingobium flavum NBRC 111647.</title>
        <authorList>
            <person name="Liu Y."/>
        </authorList>
    </citation>
    <scope>NUCLEOTIDE SEQUENCE [LARGE SCALE GENOMIC DNA]</scope>
    <source>
        <strain evidence="6 7">NBRC 111647</strain>
    </source>
</reference>
<dbReference type="AlphaFoldDB" id="A0A7X1FTE4"/>
<proteinExistence type="inferred from homology"/>
<dbReference type="SUPFAM" id="SSF46785">
    <property type="entry name" value="Winged helix' DNA-binding domain"/>
    <property type="match status" value="2"/>
</dbReference>
<dbReference type="Gene3D" id="1.10.10.10">
    <property type="entry name" value="Winged helix-like DNA-binding domain superfamily/Winged helix DNA-binding domain"/>
    <property type="match status" value="2"/>
</dbReference>
<dbReference type="GO" id="GO:0003700">
    <property type="term" value="F:DNA-binding transcription factor activity"/>
    <property type="evidence" value="ECO:0007669"/>
    <property type="project" value="InterPro"/>
</dbReference>
<name>A0A7X1FTE4_9SPHN</name>
<dbReference type="InterPro" id="IPR036388">
    <property type="entry name" value="WH-like_DNA-bd_sf"/>
</dbReference>
<dbReference type="GO" id="GO:0000976">
    <property type="term" value="F:transcription cis-regulatory region binding"/>
    <property type="evidence" value="ECO:0007669"/>
    <property type="project" value="TreeGrafter"/>
</dbReference>
<feature type="domain" description="HTH lysR-type" evidence="5">
    <location>
        <begin position="1"/>
        <end position="56"/>
    </location>
</feature>
<evidence type="ECO:0000256" key="3">
    <source>
        <dbReference type="ARBA" id="ARBA00023125"/>
    </source>
</evidence>
<dbReference type="InterPro" id="IPR005119">
    <property type="entry name" value="LysR_subst-bd"/>
</dbReference>
<dbReference type="Pfam" id="PF03466">
    <property type="entry name" value="LysR_substrate"/>
    <property type="match status" value="1"/>
</dbReference>
<accession>A0A7X1FTE4</accession>
<keyword evidence="3" id="KW-0238">DNA-binding</keyword>
<dbReference type="SUPFAM" id="SSF53850">
    <property type="entry name" value="Periplasmic binding protein-like II"/>
    <property type="match status" value="1"/>
</dbReference>
<evidence type="ECO:0000256" key="2">
    <source>
        <dbReference type="ARBA" id="ARBA00023015"/>
    </source>
</evidence>
<dbReference type="InterPro" id="IPR000847">
    <property type="entry name" value="LysR_HTH_N"/>
</dbReference>
<dbReference type="Pfam" id="PF00126">
    <property type="entry name" value="HTH_1"/>
    <property type="match status" value="1"/>
</dbReference>
<dbReference type="EMBL" id="JACLAW010000011">
    <property type="protein sequence ID" value="MBC2666635.1"/>
    <property type="molecule type" value="Genomic_DNA"/>
</dbReference>
<keyword evidence="4" id="KW-0804">Transcription</keyword>
<gene>
    <name evidence="6" type="ORF">H7F51_14015</name>
</gene>
<dbReference type="PANTHER" id="PTHR30126:SF97">
    <property type="entry name" value="HTH-TYPE TRANSCRIPTIONAL REGULATOR ABGR"/>
    <property type="match status" value="1"/>
</dbReference>
<dbReference type="Proteomes" id="UP000566813">
    <property type="component" value="Unassembled WGS sequence"/>
</dbReference>
<evidence type="ECO:0000259" key="5">
    <source>
        <dbReference type="PROSITE" id="PS50931"/>
    </source>
</evidence>
<evidence type="ECO:0000256" key="4">
    <source>
        <dbReference type="ARBA" id="ARBA00023163"/>
    </source>
</evidence>